<dbReference type="PANTHER" id="PTHR30417:SF11">
    <property type="entry name" value="N-ACETYLMURAMOYL-L-ALANINE AMIDASE XLYA"/>
    <property type="match status" value="1"/>
</dbReference>
<protein>
    <recommendedName>
        <fullName evidence="3">N-acetylmuramoyl-L-alanine amidase</fullName>
        <ecNumber evidence="3">3.5.1.28</ecNumber>
    </recommendedName>
</protein>
<dbReference type="InterPro" id="IPR051206">
    <property type="entry name" value="NAMLAA_amidase_2"/>
</dbReference>
<dbReference type="GO" id="GO:0009253">
    <property type="term" value="P:peptidoglycan catabolic process"/>
    <property type="evidence" value="ECO:0007669"/>
    <property type="project" value="InterPro"/>
</dbReference>
<dbReference type="GO" id="GO:0008745">
    <property type="term" value="F:N-acetylmuramoyl-L-alanine amidase activity"/>
    <property type="evidence" value="ECO:0007669"/>
    <property type="project" value="UniProtKB-EC"/>
</dbReference>
<dbReference type="PANTHER" id="PTHR30417">
    <property type="entry name" value="N-ACETYLMURAMOYL-L-ALANINE AMIDASE AMID"/>
    <property type="match status" value="1"/>
</dbReference>
<keyword evidence="8" id="KW-0812">Transmembrane</keyword>
<evidence type="ECO:0000256" key="6">
    <source>
        <dbReference type="ARBA" id="ARBA00023287"/>
    </source>
</evidence>
<feature type="transmembrane region" description="Helical" evidence="8">
    <location>
        <begin position="41"/>
        <end position="60"/>
    </location>
</feature>
<name>A0A7X2NRX8_9FIRM</name>
<dbReference type="EMBL" id="VUMN01000009">
    <property type="protein sequence ID" value="MSS58320.1"/>
    <property type="molecule type" value="Genomic_DNA"/>
</dbReference>
<keyword evidence="4" id="KW-0378">Hydrolase</keyword>
<dbReference type="InterPro" id="IPR002502">
    <property type="entry name" value="Amidase_domain"/>
</dbReference>
<dbReference type="Pfam" id="PF01510">
    <property type="entry name" value="Amidase_2"/>
    <property type="match status" value="1"/>
</dbReference>
<sequence>MPEDESDCTHGAGRHEPDGTIILTMAGKKRKQVLDRASRKMIGIIGVLLVIIIGLLIYAIQNQSRRAQPAAEAAAEAAEERTYMTVNRELSSANGIEITHAHIPFDSTRRPGEIREIRYVIIHETDNRSSGADAAAHSAFLTGDQNDIVSWHYTVDDHSIYHNVPDNEICWNAGDGRAEDGGNMHGIGVEMCVNLTDDYEQVLVNTAALTAELLKTYGLTPDDVRLHEDFMDKICPHRLITEGRVEEFMQMIRDDYEISSVEGSEAAG</sequence>
<dbReference type="RefSeq" id="WP_154504041.1">
    <property type="nucleotide sequence ID" value="NZ_VUMN01000009.1"/>
</dbReference>
<accession>A0A7X2NRX8</accession>
<keyword evidence="11" id="KW-1185">Reference proteome</keyword>
<feature type="domain" description="N-acetylmuramoyl-L-alanine amidase" evidence="9">
    <location>
        <begin position="107"/>
        <end position="245"/>
    </location>
</feature>
<dbReference type="CDD" id="cd06583">
    <property type="entry name" value="PGRP"/>
    <property type="match status" value="1"/>
</dbReference>
<evidence type="ECO:0000256" key="5">
    <source>
        <dbReference type="ARBA" id="ARBA00022969"/>
    </source>
</evidence>
<keyword evidence="6" id="KW-0178">Competence</keyword>
<proteinExistence type="inferred from homology"/>
<evidence type="ECO:0000259" key="9">
    <source>
        <dbReference type="SMART" id="SM00644"/>
    </source>
</evidence>
<dbReference type="Gene3D" id="3.40.80.10">
    <property type="entry name" value="Peptidoglycan recognition protein-like"/>
    <property type="match status" value="1"/>
</dbReference>
<dbReference type="InterPro" id="IPR036505">
    <property type="entry name" value="Amidase/PGRP_sf"/>
</dbReference>
<comment type="similarity">
    <text evidence="2">Belongs to the N-acetylmuramoyl-L-alanine amidase 2 family.</text>
</comment>
<dbReference type="EC" id="3.5.1.28" evidence="3"/>
<dbReference type="AlphaFoldDB" id="A0A7X2NRX8"/>
<organism evidence="10 11">
    <name type="scientific">Stecheria intestinalis</name>
    <dbReference type="NCBI Taxonomy" id="2606630"/>
    <lineage>
        <taxon>Bacteria</taxon>
        <taxon>Bacillati</taxon>
        <taxon>Bacillota</taxon>
        <taxon>Erysipelotrichia</taxon>
        <taxon>Erysipelotrichales</taxon>
        <taxon>Erysipelotrichaceae</taxon>
        <taxon>Stecheria</taxon>
    </lineage>
</organism>
<gene>
    <name evidence="10" type="ORF">FYJ51_05320</name>
</gene>
<reference evidence="10 11" key="1">
    <citation type="submission" date="2019-08" db="EMBL/GenBank/DDBJ databases">
        <title>In-depth cultivation of the pig gut microbiome towards novel bacterial diversity and tailored functional studies.</title>
        <authorList>
            <person name="Wylensek D."/>
            <person name="Hitch T.C.A."/>
            <person name="Clavel T."/>
        </authorList>
    </citation>
    <scope>NUCLEOTIDE SEQUENCE [LARGE SCALE GENOMIC DNA]</scope>
    <source>
        <strain evidence="10 11">Oil+RF-744-GAM-WT-6</strain>
    </source>
</reference>
<dbReference type="GO" id="GO:0030420">
    <property type="term" value="P:establishment of competence for transformation"/>
    <property type="evidence" value="ECO:0007669"/>
    <property type="project" value="UniProtKB-KW"/>
</dbReference>
<evidence type="ECO:0000256" key="2">
    <source>
        <dbReference type="ARBA" id="ARBA00007553"/>
    </source>
</evidence>
<keyword evidence="8" id="KW-1133">Transmembrane helix</keyword>
<dbReference type="GO" id="GO:0071555">
    <property type="term" value="P:cell wall organization"/>
    <property type="evidence" value="ECO:0007669"/>
    <property type="project" value="UniProtKB-KW"/>
</dbReference>
<evidence type="ECO:0000256" key="3">
    <source>
        <dbReference type="ARBA" id="ARBA00011901"/>
    </source>
</evidence>
<evidence type="ECO:0000256" key="4">
    <source>
        <dbReference type="ARBA" id="ARBA00022801"/>
    </source>
</evidence>
<dbReference type="SUPFAM" id="SSF55846">
    <property type="entry name" value="N-acetylmuramoyl-L-alanine amidase-like"/>
    <property type="match status" value="1"/>
</dbReference>
<comment type="catalytic activity">
    <reaction evidence="1">
        <text>Hydrolyzes the link between N-acetylmuramoyl residues and L-amino acid residues in certain cell-wall glycopeptides.</text>
        <dbReference type="EC" id="3.5.1.28"/>
    </reaction>
</comment>
<dbReference type="GO" id="GO:0009254">
    <property type="term" value="P:peptidoglycan turnover"/>
    <property type="evidence" value="ECO:0007669"/>
    <property type="project" value="TreeGrafter"/>
</dbReference>
<dbReference type="GO" id="GO:0030435">
    <property type="term" value="P:sporulation resulting in formation of a cellular spore"/>
    <property type="evidence" value="ECO:0007669"/>
    <property type="project" value="UniProtKB-KW"/>
</dbReference>
<evidence type="ECO:0000256" key="7">
    <source>
        <dbReference type="ARBA" id="ARBA00023316"/>
    </source>
</evidence>
<comment type="caution">
    <text evidence="10">The sequence shown here is derived from an EMBL/GenBank/DDBJ whole genome shotgun (WGS) entry which is preliminary data.</text>
</comment>
<evidence type="ECO:0000313" key="10">
    <source>
        <dbReference type="EMBL" id="MSS58320.1"/>
    </source>
</evidence>
<evidence type="ECO:0000256" key="1">
    <source>
        <dbReference type="ARBA" id="ARBA00001561"/>
    </source>
</evidence>
<evidence type="ECO:0000256" key="8">
    <source>
        <dbReference type="SAM" id="Phobius"/>
    </source>
</evidence>
<evidence type="ECO:0000313" key="11">
    <source>
        <dbReference type="Proteomes" id="UP000461880"/>
    </source>
</evidence>
<keyword evidence="7" id="KW-0961">Cell wall biogenesis/degradation</keyword>
<dbReference type="Proteomes" id="UP000461880">
    <property type="component" value="Unassembled WGS sequence"/>
</dbReference>
<keyword evidence="8" id="KW-0472">Membrane</keyword>
<keyword evidence="5" id="KW-0749">Sporulation</keyword>
<dbReference type="SMART" id="SM00644">
    <property type="entry name" value="Ami_2"/>
    <property type="match status" value="1"/>
</dbReference>